<dbReference type="Pfam" id="PF03551">
    <property type="entry name" value="PadR"/>
    <property type="match status" value="1"/>
</dbReference>
<dbReference type="AlphaFoldDB" id="A0A8J3WCA7"/>
<proteinExistence type="predicted"/>
<evidence type="ECO:0000313" key="3">
    <source>
        <dbReference type="Proteomes" id="UP000655044"/>
    </source>
</evidence>
<name>A0A8J3WCA7_PLARO</name>
<dbReference type="InterPro" id="IPR036388">
    <property type="entry name" value="WH-like_DNA-bd_sf"/>
</dbReference>
<dbReference type="InterPro" id="IPR005149">
    <property type="entry name" value="Tscrpt_reg_PadR_N"/>
</dbReference>
<evidence type="ECO:0000313" key="2">
    <source>
        <dbReference type="EMBL" id="GIH83642.1"/>
    </source>
</evidence>
<evidence type="ECO:0000259" key="1">
    <source>
        <dbReference type="Pfam" id="PF03551"/>
    </source>
</evidence>
<dbReference type="Gene3D" id="1.10.10.10">
    <property type="entry name" value="Winged helix-like DNA-binding domain superfamily/Winged helix DNA-binding domain"/>
    <property type="match status" value="1"/>
</dbReference>
<keyword evidence="3" id="KW-1185">Reference proteome</keyword>
<dbReference type="PANTHER" id="PTHR43252:SF7">
    <property type="entry name" value="TRANSCRIPTIONAL REGULATOR YQJI"/>
    <property type="match status" value="1"/>
</dbReference>
<feature type="domain" description="Transcription regulator PadR N-terminal" evidence="1">
    <location>
        <begin position="12"/>
        <end position="86"/>
    </location>
</feature>
<protein>
    <submittedName>
        <fullName evidence="2">PadR family transcriptional regulator</fullName>
    </submittedName>
</protein>
<dbReference type="SUPFAM" id="SSF46785">
    <property type="entry name" value="Winged helix' DNA-binding domain"/>
    <property type="match status" value="1"/>
</dbReference>
<dbReference type="PANTHER" id="PTHR43252">
    <property type="entry name" value="TRANSCRIPTIONAL REGULATOR YQJI"/>
    <property type="match status" value="1"/>
</dbReference>
<dbReference type="EMBL" id="BOOI01000015">
    <property type="protein sequence ID" value="GIH83642.1"/>
    <property type="molecule type" value="Genomic_DNA"/>
</dbReference>
<dbReference type="Proteomes" id="UP000655044">
    <property type="component" value="Unassembled WGS sequence"/>
</dbReference>
<dbReference type="RefSeq" id="WP_068923997.1">
    <property type="nucleotide sequence ID" value="NZ_BMQP01000005.1"/>
</dbReference>
<comment type="caution">
    <text evidence="2">The sequence shown here is derived from an EMBL/GenBank/DDBJ whole genome shotgun (WGS) entry which is preliminary data.</text>
</comment>
<gene>
    <name evidence="2" type="ORF">Pro02_20500</name>
</gene>
<dbReference type="OrthoDB" id="8443918at2"/>
<dbReference type="InterPro" id="IPR036390">
    <property type="entry name" value="WH_DNA-bd_sf"/>
</dbReference>
<reference evidence="2" key="1">
    <citation type="submission" date="2021-01" db="EMBL/GenBank/DDBJ databases">
        <title>Whole genome shotgun sequence of Planobispora rosea NBRC 15558.</title>
        <authorList>
            <person name="Komaki H."/>
            <person name="Tamura T."/>
        </authorList>
    </citation>
    <scope>NUCLEOTIDE SEQUENCE</scope>
    <source>
        <strain evidence="2">NBRC 15558</strain>
    </source>
</reference>
<sequence length="207" mass="23012">MARRPDLVGLTVLAVLSVRAGHPYEIHRFIVDTHKDYVTGLPRSLYHAVERLAGEELIVPVESGREGRRPERTVYEITDEGRRELSTRLRSLLQTPAPDRRTFTAAVSLIGTLPASEALRALRLRAAALEGLLAGTDAHLSVMKDSGLPDILMIEVDYERTLNEAELAWVRSLIARLESGELNWPGTVRRDLLSQVLDEPPRAPGEP</sequence>
<accession>A0A8J3WCA7</accession>
<organism evidence="2 3">
    <name type="scientific">Planobispora rosea</name>
    <dbReference type="NCBI Taxonomy" id="35762"/>
    <lineage>
        <taxon>Bacteria</taxon>
        <taxon>Bacillati</taxon>
        <taxon>Actinomycetota</taxon>
        <taxon>Actinomycetes</taxon>
        <taxon>Streptosporangiales</taxon>
        <taxon>Streptosporangiaceae</taxon>
        <taxon>Planobispora</taxon>
    </lineage>
</organism>